<evidence type="ECO:0000259" key="5">
    <source>
        <dbReference type="PROSITE" id="PS51296"/>
    </source>
</evidence>
<dbReference type="PANTHER" id="PTHR40261">
    <property type="match status" value="1"/>
</dbReference>
<dbReference type="EMBL" id="FOYT01000002">
    <property type="protein sequence ID" value="SFR53574.1"/>
    <property type="molecule type" value="Genomic_DNA"/>
</dbReference>
<dbReference type="GO" id="GO:0046872">
    <property type="term" value="F:metal ion binding"/>
    <property type="evidence" value="ECO:0007669"/>
    <property type="project" value="UniProtKB-KW"/>
</dbReference>
<dbReference type="STRING" id="553469.SAMN04487947_2047"/>
<dbReference type="PROSITE" id="PS51296">
    <property type="entry name" value="RIESKE"/>
    <property type="match status" value="1"/>
</dbReference>
<keyword evidence="1" id="KW-0001">2Fe-2S</keyword>
<organism evidence="6 7">
    <name type="scientific">Halogeometricum rufum</name>
    <dbReference type="NCBI Taxonomy" id="553469"/>
    <lineage>
        <taxon>Archaea</taxon>
        <taxon>Methanobacteriati</taxon>
        <taxon>Methanobacteriota</taxon>
        <taxon>Stenosarchaea group</taxon>
        <taxon>Halobacteria</taxon>
        <taxon>Halobacteriales</taxon>
        <taxon>Haloferacaceae</taxon>
        <taxon>Halogeometricum</taxon>
    </lineage>
</organism>
<dbReference type="AlphaFoldDB" id="A0A1I6HGS7"/>
<reference evidence="7" key="1">
    <citation type="submission" date="2016-10" db="EMBL/GenBank/DDBJ databases">
        <authorList>
            <person name="Varghese N."/>
            <person name="Submissions S."/>
        </authorList>
    </citation>
    <scope>NUCLEOTIDE SEQUENCE [LARGE SCALE GENOMIC DNA]</scope>
    <source>
        <strain evidence="7">CGMCC 1.7736</strain>
    </source>
</reference>
<dbReference type="GO" id="GO:0051213">
    <property type="term" value="F:dioxygenase activity"/>
    <property type="evidence" value="ECO:0007669"/>
    <property type="project" value="UniProtKB-KW"/>
</dbReference>
<dbReference type="Gene3D" id="2.102.10.10">
    <property type="entry name" value="Rieske [2Fe-2S] iron-sulphur domain"/>
    <property type="match status" value="1"/>
</dbReference>
<evidence type="ECO:0000256" key="4">
    <source>
        <dbReference type="ARBA" id="ARBA00023014"/>
    </source>
</evidence>
<dbReference type="Pfam" id="PF00355">
    <property type="entry name" value="Rieske"/>
    <property type="match status" value="1"/>
</dbReference>
<keyword evidence="4" id="KW-0411">Iron-sulfur</keyword>
<feature type="domain" description="Rieske" evidence="5">
    <location>
        <begin position="18"/>
        <end position="111"/>
    </location>
</feature>
<dbReference type="CDD" id="cd03467">
    <property type="entry name" value="Rieske"/>
    <property type="match status" value="1"/>
</dbReference>
<dbReference type="InterPro" id="IPR036922">
    <property type="entry name" value="Rieske_2Fe-2S_sf"/>
</dbReference>
<dbReference type="OrthoDB" id="250454at2157"/>
<dbReference type="PANTHER" id="PTHR40261:SF1">
    <property type="entry name" value="RIESKE DOMAIN-CONTAINING PROTEIN"/>
    <property type="match status" value="1"/>
</dbReference>
<name>A0A1I6HGS7_9EURY</name>
<evidence type="ECO:0000256" key="3">
    <source>
        <dbReference type="ARBA" id="ARBA00023004"/>
    </source>
</evidence>
<keyword evidence="2" id="KW-0479">Metal-binding</keyword>
<keyword evidence="7" id="KW-1185">Reference proteome</keyword>
<evidence type="ECO:0000256" key="2">
    <source>
        <dbReference type="ARBA" id="ARBA00022723"/>
    </source>
</evidence>
<protein>
    <submittedName>
        <fullName evidence="6">Ferredoxin subunit of nitrite reductase or a ring-hydroxylating dioxygenase</fullName>
    </submittedName>
</protein>
<evidence type="ECO:0000256" key="1">
    <source>
        <dbReference type="ARBA" id="ARBA00022714"/>
    </source>
</evidence>
<keyword evidence="6" id="KW-0223">Dioxygenase</keyword>
<sequence length="138" mass="14691">MVDGTRIADVEAVPEVGSYLFTAEDAFTNERELILVPCERDPGVEAWVNECTHENQRFDRGDGAAMRDGQIICPKHGSMFDACSGACDNGEAAGTSLPGVDVTVEDGGVFLTDDNYTYLHDGGVADDDGPDSTSHIGF</sequence>
<dbReference type="SUPFAM" id="SSF50022">
    <property type="entry name" value="ISP domain"/>
    <property type="match status" value="1"/>
</dbReference>
<dbReference type="InterPro" id="IPR017941">
    <property type="entry name" value="Rieske_2Fe-2S"/>
</dbReference>
<dbReference type="Proteomes" id="UP000198531">
    <property type="component" value="Unassembled WGS sequence"/>
</dbReference>
<evidence type="ECO:0000313" key="6">
    <source>
        <dbReference type="EMBL" id="SFR53574.1"/>
    </source>
</evidence>
<evidence type="ECO:0000313" key="7">
    <source>
        <dbReference type="Proteomes" id="UP000198531"/>
    </source>
</evidence>
<keyword evidence="6" id="KW-0560">Oxidoreductase</keyword>
<dbReference type="GO" id="GO:0051537">
    <property type="term" value="F:2 iron, 2 sulfur cluster binding"/>
    <property type="evidence" value="ECO:0007669"/>
    <property type="project" value="UniProtKB-KW"/>
</dbReference>
<gene>
    <name evidence="6" type="ORF">SAMN04487947_2047</name>
</gene>
<dbReference type="RefSeq" id="WP_089807275.1">
    <property type="nucleotide sequence ID" value="NZ_FOYT01000002.1"/>
</dbReference>
<proteinExistence type="predicted"/>
<keyword evidence="3" id="KW-0408">Iron</keyword>
<accession>A0A1I6HGS7</accession>